<dbReference type="RefSeq" id="WP_050060518.1">
    <property type="nucleotide sequence ID" value="NZ_JACHEK010000007.1"/>
</dbReference>
<protein>
    <submittedName>
        <fullName evidence="1">Uncharacterized protein</fullName>
    </submittedName>
</protein>
<sequence length="78" mass="8797">MQTALTIGIPTVVILMGILLNRQDYARLDAKIDRLDLKLDGKIDALRGDLSGQINALRDDIKEFYRTLGQHDVRLECS</sequence>
<dbReference type="Proteomes" id="UP000538666">
    <property type="component" value="Unassembled WGS sequence"/>
</dbReference>
<reference evidence="1 2" key="1">
    <citation type="submission" date="2020-08" db="EMBL/GenBank/DDBJ databases">
        <title>Genomic Encyclopedia of Type Strains, Phase IV (KMG-IV): sequencing the most valuable type-strain genomes for metagenomic binning, comparative biology and taxonomic classification.</title>
        <authorList>
            <person name="Goeker M."/>
        </authorList>
    </citation>
    <scope>NUCLEOTIDE SEQUENCE [LARGE SCALE GENOMIC DNA]</scope>
    <source>
        <strain evidence="1 2">DSM 103733</strain>
    </source>
</reference>
<dbReference type="EMBL" id="JACHEK010000007">
    <property type="protein sequence ID" value="MBB6145422.1"/>
    <property type="molecule type" value="Genomic_DNA"/>
</dbReference>
<comment type="caution">
    <text evidence="1">The sequence shown here is derived from an EMBL/GenBank/DDBJ whole genome shotgun (WGS) entry which is preliminary data.</text>
</comment>
<name>A0A841JVK8_9BACT</name>
<dbReference type="AlphaFoldDB" id="A0A841JVK8"/>
<proteinExistence type="predicted"/>
<accession>A0A841JVK8</accession>
<evidence type="ECO:0000313" key="1">
    <source>
        <dbReference type="EMBL" id="MBB6145422.1"/>
    </source>
</evidence>
<gene>
    <name evidence="1" type="ORF">HNQ77_003383</name>
</gene>
<keyword evidence="2" id="KW-1185">Reference proteome</keyword>
<organism evidence="1 2">
    <name type="scientific">Silvibacterium bohemicum</name>
    <dbReference type="NCBI Taxonomy" id="1577686"/>
    <lineage>
        <taxon>Bacteria</taxon>
        <taxon>Pseudomonadati</taxon>
        <taxon>Acidobacteriota</taxon>
        <taxon>Terriglobia</taxon>
        <taxon>Terriglobales</taxon>
        <taxon>Acidobacteriaceae</taxon>
        <taxon>Silvibacterium</taxon>
    </lineage>
</organism>
<evidence type="ECO:0000313" key="2">
    <source>
        <dbReference type="Proteomes" id="UP000538666"/>
    </source>
</evidence>
<dbReference type="OrthoDB" id="122400at2"/>